<evidence type="ECO:0000313" key="1">
    <source>
        <dbReference type="EMBL" id="KAJ5359823.1"/>
    </source>
</evidence>
<evidence type="ECO:0000313" key="2">
    <source>
        <dbReference type="Proteomes" id="UP001147752"/>
    </source>
</evidence>
<gene>
    <name evidence="1" type="ORF">N7517_009014</name>
</gene>
<accession>A0A9W9RGF9</accession>
<keyword evidence="2" id="KW-1185">Reference proteome</keyword>
<dbReference type="RefSeq" id="XP_056575309.1">
    <property type="nucleotide sequence ID" value="XM_056726737.1"/>
</dbReference>
<dbReference type="AlphaFoldDB" id="A0A9W9RGF9"/>
<protein>
    <submittedName>
        <fullName evidence="1">Uncharacterized protein</fullName>
    </submittedName>
</protein>
<dbReference type="GeneID" id="81465920"/>
<organism evidence="1 2">
    <name type="scientific">Penicillium concentricum</name>
    <dbReference type="NCBI Taxonomy" id="293559"/>
    <lineage>
        <taxon>Eukaryota</taxon>
        <taxon>Fungi</taxon>
        <taxon>Dikarya</taxon>
        <taxon>Ascomycota</taxon>
        <taxon>Pezizomycotina</taxon>
        <taxon>Eurotiomycetes</taxon>
        <taxon>Eurotiomycetidae</taxon>
        <taxon>Eurotiales</taxon>
        <taxon>Aspergillaceae</taxon>
        <taxon>Penicillium</taxon>
    </lineage>
</organism>
<name>A0A9W9RGF9_9EURO</name>
<comment type="caution">
    <text evidence="1">The sequence shown here is derived from an EMBL/GenBank/DDBJ whole genome shotgun (WGS) entry which is preliminary data.</text>
</comment>
<dbReference type="Proteomes" id="UP001147752">
    <property type="component" value="Unassembled WGS sequence"/>
</dbReference>
<dbReference type="EMBL" id="JAPZBT010000004">
    <property type="protein sequence ID" value="KAJ5359823.1"/>
    <property type="molecule type" value="Genomic_DNA"/>
</dbReference>
<sequence>MESLHYGRPLLLLPQRLKGFSPLGRINSLGLTRRATRDVIDGRIQSDCVRQKAPAELLEPFRLRVKVDELDMRDGGMGSPY</sequence>
<proteinExistence type="predicted"/>
<reference evidence="1" key="1">
    <citation type="submission" date="2022-12" db="EMBL/GenBank/DDBJ databases">
        <authorList>
            <person name="Petersen C."/>
        </authorList>
    </citation>
    <scope>NUCLEOTIDE SEQUENCE</scope>
    <source>
        <strain evidence="1">IBT 3081</strain>
    </source>
</reference>
<dbReference type="OrthoDB" id="10585281at2759"/>
<reference evidence="1" key="2">
    <citation type="journal article" date="2023" name="IMA Fungus">
        <title>Comparative genomic study of the Penicillium genus elucidates a diverse pangenome and 15 lateral gene transfer events.</title>
        <authorList>
            <person name="Petersen C."/>
            <person name="Sorensen T."/>
            <person name="Nielsen M.R."/>
            <person name="Sondergaard T.E."/>
            <person name="Sorensen J.L."/>
            <person name="Fitzpatrick D.A."/>
            <person name="Frisvad J.C."/>
            <person name="Nielsen K.L."/>
        </authorList>
    </citation>
    <scope>NUCLEOTIDE SEQUENCE</scope>
    <source>
        <strain evidence="1">IBT 3081</strain>
    </source>
</reference>